<keyword evidence="8" id="KW-0206">Cytoskeleton</keyword>
<dbReference type="GO" id="GO:0051225">
    <property type="term" value="P:spindle assembly"/>
    <property type="evidence" value="ECO:0007669"/>
    <property type="project" value="InterPro"/>
</dbReference>
<dbReference type="GO" id="GO:0005874">
    <property type="term" value="C:microtubule"/>
    <property type="evidence" value="ECO:0007669"/>
    <property type="project" value="UniProtKB-KW"/>
</dbReference>
<dbReference type="GO" id="GO:0051301">
    <property type="term" value="P:cell division"/>
    <property type="evidence" value="ECO:0007669"/>
    <property type="project" value="UniProtKB-KW"/>
</dbReference>
<keyword evidence="4" id="KW-0132">Cell division</keyword>
<dbReference type="GO" id="GO:0005819">
    <property type="term" value="C:spindle"/>
    <property type="evidence" value="ECO:0007669"/>
    <property type="project" value="UniProtKB-SubCell"/>
</dbReference>
<proteinExistence type="inferred from homology"/>
<keyword evidence="6" id="KW-0498">Mitosis</keyword>
<dbReference type="Proteomes" id="UP001145021">
    <property type="component" value="Unassembled WGS sequence"/>
</dbReference>
<evidence type="ECO:0000313" key="11">
    <source>
        <dbReference type="EMBL" id="KAJ1645808.1"/>
    </source>
</evidence>
<dbReference type="AlphaFoldDB" id="A0A9W7XLR4"/>
<keyword evidence="7 10" id="KW-0175">Coiled coil</keyword>
<keyword evidence="12" id="KW-1185">Reference proteome</keyword>
<evidence type="ECO:0000256" key="1">
    <source>
        <dbReference type="ARBA" id="ARBA00004186"/>
    </source>
</evidence>
<evidence type="ECO:0000256" key="8">
    <source>
        <dbReference type="ARBA" id="ARBA00023212"/>
    </source>
</evidence>
<evidence type="ECO:0000256" key="2">
    <source>
        <dbReference type="ARBA" id="ARBA00005479"/>
    </source>
</evidence>
<evidence type="ECO:0000256" key="6">
    <source>
        <dbReference type="ARBA" id="ARBA00022776"/>
    </source>
</evidence>
<comment type="subcellular location">
    <subcellularLocation>
        <location evidence="1">Cytoplasm</location>
        <location evidence="1">Cytoskeleton</location>
        <location evidence="1">Spindle</location>
    </subcellularLocation>
</comment>
<evidence type="ECO:0000256" key="7">
    <source>
        <dbReference type="ARBA" id="ARBA00023054"/>
    </source>
</evidence>
<sequence>MDYSPAKQSPSSKHIEEIVDWLQLDEWVKTLYTPDTPPVISHKTEDVQKQLSQLYHLDRCIQGARSIVQRIQTEATAEYQGLADQIANILDAADISLSASTLPKPTQHALAELSKLASNLELPNMRPESFERAIARNTIDGFRRQKQLDLLQSKTEDIWRKTEESRERQKKLMALLERRKQAGVVEQQKAREWMRNARVIAHKTEEYEQRLAELGRQRNEKKEQHEYADLKQLDEKVNALNKDVSDKRMALEGYNALPPDISLAYLKLEEAKQALDQLRIDCENAVAAAFGS</sequence>
<comment type="similarity">
    <text evidence="2">Belongs to the HAUS1 family.</text>
</comment>
<organism evidence="11 12">
    <name type="scientific">Coemansia asiatica</name>
    <dbReference type="NCBI Taxonomy" id="1052880"/>
    <lineage>
        <taxon>Eukaryota</taxon>
        <taxon>Fungi</taxon>
        <taxon>Fungi incertae sedis</taxon>
        <taxon>Zoopagomycota</taxon>
        <taxon>Kickxellomycotina</taxon>
        <taxon>Kickxellomycetes</taxon>
        <taxon>Kickxellales</taxon>
        <taxon>Kickxellaceae</taxon>
        <taxon>Coemansia</taxon>
    </lineage>
</organism>
<comment type="caution">
    <text evidence="11">The sequence shown here is derived from an EMBL/GenBank/DDBJ whole genome shotgun (WGS) entry which is preliminary data.</text>
</comment>
<accession>A0A9W7XLR4</accession>
<evidence type="ECO:0000256" key="5">
    <source>
        <dbReference type="ARBA" id="ARBA00022701"/>
    </source>
</evidence>
<keyword evidence="5" id="KW-0493">Microtubule</keyword>
<protein>
    <submittedName>
        <fullName evidence="11">Uncharacterized protein</fullName>
    </submittedName>
</protein>
<gene>
    <name evidence="11" type="ORF">LPJ64_002650</name>
</gene>
<dbReference type="PANTHER" id="PTHR31570">
    <property type="entry name" value="HAUS AUGMIN-LIKE COMPLEX SUBUNIT 1"/>
    <property type="match status" value="1"/>
</dbReference>
<dbReference type="GO" id="GO:0005829">
    <property type="term" value="C:cytosol"/>
    <property type="evidence" value="ECO:0007669"/>
    <property type="project" value="TreeGrafter"/>
</dbReference>
<name>A0A9W7XLR4_9FUNG</name>
<keyword evidence="3" id="KW-0963">Cytoplasm</keyword>
<evidence type="ECO:0000256" key="9">
    <source>
        <dbReference type="ARBA" id="ARBA00023306"/>
    </source>
</evidence>
<dbReference type="EMBL" id="JANBOH010000088">
    <property type="protein sequence ID" value="KAJ1645808.1"/>
    <property type="molecule type" value="Genomic_DNA"/>
</dbReference>
<evidence type="ECO:0000313" key="12">
    <source>
        <dbReference type="Proteomes" id="UP001145021"/>
    </source>
</evidence>
<evidence type="ECO:0000256" key="10">
    <source>
        <dbReference type="SAM" id="Coils"/>
    </source>
</evidence>
<reference evidence="11" key="1">
    <citation type="submission" date="2022-07" db="EMBL/GenBank/DDBJ databases">
        <title>Phylogenomic reconstructions and comparative analyses of Kickxellomycotina fungi.</title>
        <authorList>
            <person name="Reynolds N.K."/>
            <person name="Stajich J.E."/>
            <person name="Barry K."/>
            <person name="Grigoriev I.V."/>
            <person name="Crous P."/>
            <person name="Smith M.E."/>
        </authorList>
    </citation>
    <scope>NUCLEOTIDE SEQUENCE</scope>
    <source>
        <strain evidence="11">NBRC 105413</strain>
    </source>
</reference>
<evidence type="ECO:0000256" key="3">
    <source>
        <dbReference type="ARBA" id="ARBA00022490"/>
    </source>
</evidence>
<dbReference type="InterPro" id="IPR026243">
    <property type="entry name" value="HAUS1"/>
</dbReference>
<dbReference type="PANTHER" id="PTHR31570:SF1">
    <property type="entry name" value="HAUS AUGMIN-LIKE COMPLEX SUBUNIT 1"/>
    <property type="match status" value="1"/>
</dbReference>
<dbReference type="Pfam" id="PF25762">
    <property type="entry name" value="HAUS1"/>
    <property type="match status" value="1"/>
</dbReference>
<feature type="coiled-coil region" evidence="10">
    <location>
        <begin position="204"/>
        <end position="288"/>
    </location>
</feature>
<keyword evidence="9" id="KW-0131">Cell cycle</keyword>
<evidence type="ECO:0000256" key="4">
    <source>
        <dbReference type="ARBA" id="ARBA00022618"/>
    </source>
</evidence>
<dbReference type="GO" id="GO:0070652">
    <property type="term" value="C:HAUS complex"/>
    <property type="evidence" value="ECO:0007669"/>
    <property type="project" value="InterPro"/>
</dbReference>